<evidence type="ECO:0008006" key="6">
    <source>
        <dbReference type="Google" id="ProtNLM"/>
    </source>
</evidence>
<gene>
    <name evidence="4" type="ORF">EHV23_00910</name>
</gene>
<feature type="compositionally biased region" description="Low complexity" evidence="3">
    <location>
        <begin position="26"/>
        <end position="46"/>
    </location>
</feature>
<dbReference type="GO" id="GO:0005829">
    <property type="term" value="C:cytosol"/>
    <property type="evidence" value="ECO:0007669"/>
    <property type="project" value="TreeGrafter"/>
</dbReference>
<comment type="caution">
    <text evidence="4">The sequence shown here is derived from an EMBL/GenBank/DDBJ whole genome shotgun (WGS) entry which is preliminary data.</text>
</comment>
<evidence type="ECO:0000256" key="2">
    <source>
        <dbReference type="ARBA" id="ARBA00023016"/>
    </source>
</evidence>
<feature type="compositionally biased region" description="Basic and acidic residues" evidence="3">
    <location>
        <begin position="148"/>
        <end position="162"/>
    </location>
</feature>
<keyword evidence="1" id="KW-0694">RNA-binding</keyword>
<reference evidence="4 5" key="1">
    <citation type="submission" date="2018-11" db="EMBL/GenBank/DDBJ databases">
        <title>Genome sequencing of Lautropia sp. KCOM 2505 (= ChDC F240).</title>
        <authorList>
            <person name="Kook J.-K."/>
            <person name="Park S.-N."/>
            <person name="Lim Y.K."/>
        </authorList>
    </citation>
    <scope>NUCLEOTIDE SEQUENCE [LARGE SCALE GENOMIC DNA]</scope>
    <source>
        <strain evidence="4 5">KCOM 2505</strain>
    </source>
</reference>
<dbReference type="GO" id="GO:0003723">
    <property type="term" value="F:RNA binding"/>
    <property type="evidence" value="ECO:0007669"/>
    <property type="project" value="UniProtKB-KW"/>
</dbReference>
<evidence type="ECO:0000256" key="3">
    <source>
        <dbReference type="SAM" id="MobiDB-lite"/>
    </source>
</evidence>
<dbReference type="SUPFAM" id="SSF50182">
    <property type="entry name" value="Sm-like ribonucleoproteins"/>
    <property type="match status" value="1"/>
</dbReference>
<dbReference type="EMBL" id="RRUE01000001">
    <property type="protein sequence ID" value="RRN44877.1"/>
    <property type="molecule type" value="Genomic_DNA"/>
</dbReference>
<evidence type="ECO:0000313" key="4">
    <source>
        <dbReference type="EMBL" id="RRN44877.1"/>
    </source>
</evidence>
<keyword evidence="2" id="KW-0346">Stress response</keyword>
<keyword evidence="5" id="KW-1185">Reference proteome</keyword>
<dbReference type="GO" id="GO:0043487">
    <property type="term" value="P:regulation of RNA stability"/>
    <property type="evidence" value="ECO:0007669"/>
    <property type="project" value="TreeGrafter"/>
</dbReference>
<sequence length="239" mass="25270">MRVQRRKSVSGSDAAEQNAESPAREAAPSGAGDGPSSSLSPADGLAPPAPPSGPDADDALPLLNQQFTMLNGLRRARTWVDVYLVTGTCLHGQIRSFDSNMLLLQTRSGEVALYHHAVSSVMRAQKRGGSRPSSSARKPARTVGGRSGQRDEGGRPEMDGGTRAHGAGQAPRVWRQPAIETAPRPRVEINREAGGRIEGSRLSASRPAGAAPRRAPPPPAGVVVVRHKRVRTIVKPEDV</sequence>
<proteinExistence type="predicted"/>
<protein>
    <recommendedName>
        <fullName evidence="6">RNA chaperone Hfq</fullName>
    </recommendedName>
</protein>
<organism evidence="4 5">
    <name type="scientific">Lautropia dentalis</name>
    <dbReference type="NCBI Taxonomy" id="2490857"/>
    <lineage>
        <taxon>Bacteria</taxon>
        <taxon>Pseudomonadati</taxon>
        <taxon>Pseudomonadota</taxon>
        <taxon>Betaproteobacteria</taxon>
        <taxon>Burkholderiales</taxon>
        <taxon>Burkholderiaceae</taxon>
        <taxon>Lautropia</taxon>
    </lineage>
</organism>
<dbReference type="GO" id="GO:0045974">
    <property type="term" value="P:regulation of translation, ncRNA-mediated"/>
    <property type="evidence" value="ECO:0007669"/>
    <property type="project" value="TreeGrafter"/>
</dbReference>
<dbReference type="InterPro" id="IPR010920">
    <property type="entry name" value="LSM_dom_sf"/>
</dbReference>
<dbReference type="Gene3D" id="2.30.30.100">
    <property type="match status" value="1"/>
</dbReference>
<evidence type="ECO:0000256" key="1">
    <source>
        <dbReference type="ARBA" id="ARBA00022884"/>
    </source>
</evidence>
<dbReference type="Pfam" id="PF17209">
    <property type="entry name" value="Hfq"/>
    <property type="match status" value="1"/>
</dbReference>
<accession>A0A426FQC8</accession>
<dbReference type="Proteomes" id="UP000270261">
    <property type="component" value="Unassembled WGS sequence"/>
</dbReference>
<dbReference type="PANTHER" id="PTHR34772">
    <property type="entry name" value="RNA-BINDING PROTEIN HFQ"/>
    <property type="match status" value="1"/>
</dbReference>
<name>A0A426FQC8_9BURK</name>
<evidence type="ECO:0000313" key="5">
    <source>
        <dbReference type="Proteomes" id="UP000270261"/>
    </source>
</evidence>
<dbReference type="PANTHER" id="PTHR34772:SF1">
    <property type="entry name" value="RNA-BINDING PROTEIN HFQ"/>
    <property type="match status" value="1"/>
</dbReference>
<feature type="compositionally biased region" description="Basic and acidic residues" evidence="3">
    <location>
        <begin position="183"/>
        <end position="199"/>
    </location>
</feature>
<feature type="region of interest" description="Disordered" evidence="3">
    <location>
        <begin position="1"/>
        <end position="60"/>
    </location>
</feature>
<feature type="region of interest" description="Disordered" evidence="3">
    <location>
        <begin position="122"/>
        <end position="226"/>
    </location>
</feature>
<dbReference type="GO" id="GO:0006355">
    <property type="term" value="P:regulation of DNA-templated transcription"/>
    <property type="evidence" value="ECO:0007669"/>
    <property type="project" value="InterPro"/>
</dbReference>
<dbReference type="AlphaFoldDB" id="A0A426FQC8"/>
<feature type="compositionally biased region" description="Low complexity" evidence="3">
    <location>
        <begin position="203"/>
        <end position="213"/>
    </location>
</feature>
<dbReference type="InterPro" id="IPR005001">
    <property type="entry name" value="Hfq"/>
</dbReference>